<dbReference type="Proteomes" id="UP000279386">
    <property type="component" value="Segment"/>
</dbReference>
<organism evidence="1 2">
    <name type="scientific">Escherichia phage vB_Eco_slurp01</name>
    <dbReference type="NCBI Taxonomy" id="1874688"/>
    <lineage>
        <taxon>Viruses</taxon>
        <taxon>Duplodnaviria</taxon>
        <taxon>Heunggongvirae</taxon>
        <taxon>Uroviricota</taxon>
        <taxon>Caudoviricetes</taxon>
        <taxon>Asteriusvirus</taxon>
        <taxon>Asteriusvirus PBECO4</taxon>
    </lineage>
</organism>
<gene>
    <name evidence="1" type="ORF">PSLUR01_00546</name>
</gene>
<name>A0A1C3S7Q3_9CAUD</name>
<evidence type="ECO:0000313" key="2">
    <source>
        <dbReference type="Proteomes" id="UP000279386"/>
    </source>
</evidence>
<proteinExistence type="predicted"/>
<dbReference type="EMBL" id="LT603033">
    <property type="protein sequence ID" value="SCA80523.1"/>
    <property type="molecule type" value="Genomic_DNA"/>
</dbReference>
<accession>A0A1C3S7Q3</accession>
<protein>
    <submittedName>
        <fullName evidence="1">Uncharacterized protein</fullName>
    </submittedName>
</protein>
<sequence length="193" mass="21489">MAQQQIALQQVRTGKQRDLPDALEKGQIGFSTDVGRVFIGLPSSSDPASLVAGRTWTTDPNSGKENVEIITEFSPWRTVSKIINRPFKVDLPQNQESIEVILESESRVFIDYIAYDDTETVLESGTIQIVAAGTNTMIAQSNNTNRTDAIISISFEDPAYDSTTGNMQFNIVNSDYLNSGYHIEFVYRGWDKP</sequence>
<evidence type="ECO:0000313" key="1">
    <source>
        <dbReference type="EMBL" id="SCA80523.1"/>
    </source>
</evidence>
<reference evidence="1 2" key="1">
    <citation type="submission" date="2016-07" db="EMBL/GenBank/DDBJ databases">
        <authorList>
            <person name="Millard A."/>
        </authorList>
    </citation>
    <scope>NUCLEOTIDE SEQUENCE [LARGE SCALE GENOMIC DNA]</scope>
</reference>